<keyword evidence="6" id="KW-0456">Lyase</keyword>
<dbReference type="GO" id="GO:0016829">
    <property type="term" value="F:lyase activity"/>
    <property type="evidence" value="ECO:0007669"/>
    <property type="project" value="UniProtKB-KW"/>
</dbReference>
<dbReference type="InterPro" id="IPR011060">
    <property type="entry name" value="RibuloseP-bd_barrel"/>
</dbReference>
<evidence type="ECO:0000256" key="4">
    <source>
        <dbReference type="ARBA" id="ARBA00029440"/>
    </source>
</evidence>
<dbReference type="GO" id="GO:0000105">
    <property type="term" value="P:L-histidine biosynthetic process"/>
    <property type="evidence" value="ECO:0007669"/>
    <property type="project" value="UniProtKB-KW"/>
</dbReference>
<gene>
    <name evidence="6" type="primary">hisF</name>
    <name evidence="6" type="ORF">EHQ49_00165</name>
</gene>
<dbReference type="InterPro" id="IPR050064">
    <property type="entry name" value="IGPS_HisA/HisF"/>
</dbReference>
<dbReference type="EMBL" id="RQGA01000001">
    <property type="protein sequence ID" value="TGL45837.1"/>
    <property type="molecule type" value="Genomic_DNA"/>
</dbReference>
<evidence type="ECO:0000256" key="1">
    <source>
        <dbReference type="ARBA" id="ARBA00009667"/>
    </source>
</evidence>
<dbReference type="EC" id="4.1.3.-" evidence="6"/>
<keyword evidence="2 5" id="KW-0028">Amino-acid biosynthesis</keyword>
<comment type="similarity">
    <text evidence="1 5">Belongs to the HisA/HisF family.</text>
</comment>
<evidence type="ECO:0000256" key="2">
    <source>
        <dbReference type="ARBA" id="ARBA00022605"/>
    </source>
</evidence>
<proteinExistence type="inferred from homology"/>
<comment type="pathway">
    <text evidence="4">Amino-acid biosynthesis.</text>
</comment>
<dbReference type="Proteomes" id="UP000298125">
    <property type="component" value="Unassembled WGS sequence"/>
</dbReference>
<evidence type="ECO:0000256" key="5">
    <source>
        <dbReference type="RuleBase" id="RU003657"/>
    </source>
</evidence>
<dbReference type="InterPro" id="IPR013785">
    <property type="entry name" value="Aldolase_TIM"/>
</dbReference>
<sequence length="288" mass="32046">MLKKRIVAVVILKDGLVVQSIGFEKYLPIGKPEIALEYLTSWGIDEIIILDISATKNQLPPNYEMIRKASKKCYVPLTVGGGITNIDEVTQLMHVGADKVSLNQACLKDLTLISKTAHIFGNQSVVVSVDAILTDDGYRVYDYVERKTTKLLPSEFAKTLSEEGAGEIFINSVDRDGKYSGFDTKLIQSICENVAIPVICCGGAKNANDFVQIFSESKVSAAAAANFFHFTEHSVNITKSIVSKVTDIRVETHADYKESNFDQDLRLLKKEDKILEEMLYLRIEKEVI</sequence>
<evidence type="ECO:0000313" key="7">
    <source>
        <dbReference type="Proteomes" id="UP000298125"/>
    </source>
</evidence>
<accession>A0A4R9JMH1</accession>
<dbReference type="AlphaFoldDB" id="A0A4R9JMH1"/>
<dbReference type="Gene3D" id="3.20.20.70">
    <property type="entry name" value="Aldolase class I"/>
    <property type="match status" value="1"/>
</dbReference>
<dbReference type="OrthoDB" id="9781903at2"/>
<reference evidence="6" key="1">
    <citation type="journal article" date="2019" name="PLoS Negl. Trop. Dis.">
        <title>Revisiting the worldwide diversity of Leptospira species in the environment.</title>
        <authorList>
            <person name="Vincent A.T."/>
            <person name="Schiettekatte O."/>
            <person name="Bourhy P."/>
            <person name="Veyrier F.J."/>
            <person name="Picardeau M."/>
        </authorList>
    </citation>
    <scope>NUCLEOTIDE SEQUENCE [LARGE SCALE GENOMIC DNA]</scope>
    <source>
        <strain evidence="6">201702692</strain>
    </source>
</reference>
<evidence type="ECO:0000313" key="6">
    <source>
        <dbReference type="EMBL" id="TGL45837.1"/>
    </source>
</evidence>
<dbReference type="PANTHER" id="PTHR21235">
    <property type="entry name" value="IMIDAZOLE GLYCEROL PHOSPHATE SYNTHASE SUBUNIT HISF/H IGP SYNTHASE SUBUNIT HISF/H"/>
    <property type="match status" value="1"/>
</dbReference>
<keyword evidence="3 5" id="KW-0368">Histidine biosynthesis</keyword>
<dbReference type="InterPro" id="IPR006062">
    <property type="entry name" value="His_biosynth"/>
</dbReference>
<dbReference type="GO" id="GO:0000107">
    <property type="term" value="F:imidazoleglycerol-phosphate synthase activity"/>
    <property type="evidence" value="ECO:0007669"/>
    <property type="project" value="TreeGrafter"/>
</dbReference>
<comment type="caution">
    <text evidence="6">The sequence shown here is derived from an EMBL/GenBank/DDBJ whole genome shotgun (WGS) entry which is preliminary data.</text>
</comment>
<keyword evidence="7" id="KW-1185">Reference proteome</keyword>
<dbReference type="SUPFAM" id="SSF51366">
    <property type="entry name" value="Ribulose-phoshate binding barrel"/>
    <property type="match status" value="1"/>
</dbReference>
<dbReference type="RefSeq" id="WP_135575142.1">
    <property type="nucleotide sequence ID" value="NZ_RQGA01000001.1"/>
</dbReference>
<organism evidence="6 7">
    <name type="scientific">Leptospira perdikensis</name>
    <dbReference type="NCBI Taxonomy" id="2484948"/>
    <lineage>
        <taxon>Bacteria</taxon>
        <taxon>Pseudomonadati</taxon>
        <taxon>Spirochaetota</taxon>
        <taxon>Spirochaetia</taxon>
        <taxon>Leptospirales</taxon>
        <taxon>Leptospiraceae</taxon>
        <taxon>Leptospira</taxon>
    </lineage>
</organism>
<name>A0A4R9JMH1_9LEPT</name>
<evidence type="ECO:0000256" key="3">
    <source>
        <dbReference type="ARBA" id="ARBA00023102"/>
    </source>
</evidence>
<dbReference type="Pfam" id="PF00977">
    <property type="entry name" value="His_biosynth"/>
    <property type="match status" value="1"/>
</dbReference>
<dbReference type="PANTHER" id="PTHR21235:SF2">
    <property type="entry name" value="IMIDAZOLE GLYCEROL PHOSPHATE SYNTHASE HISHF"/>
    <property type="match status" value="1"/>
</dbReference>
<protein>
    <submittedName>
        <fullName evidence="6">Imidazole glycerol phosphate synthase subunit HisF</fullName>
        <ecNumber evidence="6">4.1.3.-</ecNumber>
    </submittedName>
</protein>